<evidence type="ECO:0000256" key="3">
    <source>
        <dbReference type="ARBA" id="ARBA00022692"/>
    </source>
</evidence>
<accession>A0A0M0J512</accession>
<dbReference type="InterPro" id="IPR016817">
    <property type="entry name" value="MannP-dilichol_defect-1"/>
</dbReference>
<evidence type="ECO:0000256" key="8">
    <source>
        <dbReference type="SAM" id="Phobius"/>
    </source>
</evidence>
<evidence type="ECO:0000313" key="10">
    <source>
        <dbReference type="Proteomes" id="UP000037460"/>
    </source>
</evidence>
<name>A0A0M0J512_9EUKA</name>
<evidence type="ECO:0000256" key="2">
    <source>
        <dbReference type="ARBA" id="ARBA00022448"/>
    </source>
</evidence>
<keyword evidence="3 8" id="KW-0812">Transmembrane</keyword>
<keyword evidence="6 8" id="KW-0472">Membrane</keyword>
<feature type="transmembrane region" description="Helical" evidence="8">
    <location>
        <begin position="88"/>
        <end position="113"/>
    </location>
</feature>
<dbReference type="AlphaFoldDB" id="A0A0M0J512"/>
<evidence type="ECO:0000313" key="9">
    <source>
        <dbReference type="EMBL" id="KOO21560.1"/>
    </source>
</evidence>
<dbReference type="Proteomes" id="UP000037460">
    <property type="component" value="Unassembled WGS sequence"/>
</dbReference>
<gene>
    <name evidence="9" type="ORF">Ctob_000476</name>
</gene>
<dbReference type="PANTHER" id="PTHR12226">
    <property type="entry name" value="MANNOSE-P-DOLICHOL UTILIZATION DEFECT 1 LEC35 -RELATED"/>
    <property type="match status" value="1"/>
</dbReference>
<keyword evidence="4" id="KW-0677">Repeat</keyword>
<dbReference type="OrthoDB" id="47156at2759"/>
<dbReference type="Gene3D" id="1.20.1280.290">
    <property type="match status" value="1"/>
</dbReference>
<evidence type="ECO:0000256" key="6">
    <source>
        <dbReference type="ARBA" id="ARBA00023136"/>
    </source>
</evidence>
<keyword evidence="10" id="KW-1185">Reference proteome</keyword>
<comment type="subcellular location">
    <subcellularLocation>
        <location evidence="1">Membrane</location>
        <topology evidence="1">Multi-pass membrane protein</topology>
    </subcellularLocation>
</comment>
<proteinExistence type="inferred from homology"/>
<reference evidence="10" key="1">
    <citation type="journal article" date="2015" name="PLoS Genet.">
        <title>Genome Sequence and Transcriptome Analyses of Chrysochromulina tobin: Metabolic Tools for Enhanced Algal Fitness in the Prominent Order Prymnesiales (Haptophyceae).</title>
        <authorList>
            <person name="Hovde B.T."/>
            <person name="Deodato C.R."/>
            <person name="Hunsperger H.M."/>
            <person name="Ryken S.A."/>
            <person name="Yost W."/>
            <person name="Jha R.K."/>
            <person name="Patterson J."/>
            <person name="Monnat R.J. Jr."/>
            <person name="Barlow S.B."/>
            <person name="Starkenburg S.R."/>
            <person name="Cattolico R.A."/>
        </authorList>
    </citation>
    <scope>NUCLEOTIDE SEQUENCE</scope>
    <source>
        <strain evidence="10">CCMP291</strain>
    </source>
</reference>
<dbReference type="GO" id="GO:0016020">
    <property type="term" value="C:membrane"/>
    <property type="evidence" value="ECO:0007669"/>
    <property type="project" value="UniProtKB-SubCell"/>
</dbReference>
<dbReference type="PANTHER" id="PTHR12226:SF2">
    <property type="entry name" value="MANNOSE-P-DOLICHOL UTILIZATION DEFECT 1 PROTEIN"/>
    <property type="match status" value="1"/>
</dbReference>
<sequence length="156" mass="16133">MDRSFFALAASYGGACVYAMSAAPASVVALGQTVATLLNTGALLPQLYQNLRRRSPGGYSPLTAGLACAGCSVRLFTTIALAGSDPLLLAGFAFGLAVNGLLLGQICWFGMVVEGKPLSALLTADFAAPAPAAPTAQLTRVFEMSDSEPDDWEPMR</sequence>
<keyword evidence="2" id="KW-0813">Transport</keyword>
<dbReference type="EMBL" id="JWZX01003352">
    <property type="protein sequence ID" value="KOO21560.1"/>
    <property type="molecule type" value="Genomic_DNA"/>
</dbReference>
<protein>
    <submittedName>
        <fullName evidence="9">Uncharacterized protein</fullName>
    </submittedName>
</protein>
<organism evidence="9 10">
    <name type="scientific">Chrysochromulina tobinii</name>
    <dbReference type="NCBI Taxonomy" id="1460289"/>
    <lineage>
        <taxon>Eukaryota</taxon>
        <taxon>Haptista</taxon>
        <taxon>Haptophyta</taxon>
        <taxon>Prymnesiophyceae</taxon>
        <taxon>Prymnesiales</taxon>
        <taxon>Chrysochromulinaceae</taxon>
        <taxon>Chrysochromulina</taxon>
    </lineage>
</organism>
<evidence type="ECO:0000256" key="1">
    <source>
        <dbReference type="ARBA" id="ARBA00004141"/>
    </source>
</evidence>
<dbReference type="Pfam" id="PF04193">
    <property type="entry name" value="PQ-loop"/>
    <property type="match status" value="1"/>
</dbReference>
<comment type="caution">
    <text evidence="9">The sequence shown here is derived from an EMBL/GenBank/DDBJ whole genome shotgun (WGS) entry which is preliminary data.</text>
</comment>
<comment type="similarity">
    <text evidence="7">Belongs to the MPDU1 (TC 2.A.43.3) family.</text>
</comment>
<dbReference type="InterPro" id="IPR006603">
    <property type="entry name" value="PQ-loop_rpt"/>
</dbReference>
<keyword evidence="5 8" id="KW-1133">Transmembrane helix</keyword>
<evidence type="ECO:0000256" key="7">
    <source>
        <dbReference type="ARBA" id="ARBA00038475"/>
    </source>
</evidence>
<evidence type="ECO:0000256" key="5">
    <source>
        <dbReference type="ARBA" id="ARBA00022989"/>
    </source>
</evidence>
<evidence type="ECO:0000256" key="4">
    <source>
        <dbReference type="ARBA" id="ARBA00022737"/>
    </source>
</evidence>